<dbReference type="Gene3D" id="3.40.30.10">
    <property type="entry name" value="Glutaredoxin"/>
    <property type="match status" value="1"/>
</dbReference>
<dbReference type="InterPro" id="IPR022551">
    <property type="entry name" value="BrxC"/>
</dbReference>
<dbReference type="AlphaFoldDB" id="A0A841RHL4"/>
<reference evidence="1 2" key="1">
    <citation type="submission" date="2020-08" db="EMBL/GenBank/DDBJ databases">
        <title>Genomic Encyclopedia of Type Strains, Phase IV (KMG-IV): sequencing the most valuable type-strain genomes for metagenomic binning, comparative biology and taxonomic classification.</title>
        <authorList>
            <person name="Goeker M."/>
        </authorList>
    </citation>
    <scope>NUCLEOTIDE SEQUENCE [LARGE SCALE GENOMIC DNA]</scope>
    <source>
        <strain evidence="1 2">DSM 11805</strain>
    </source>
</reference>
<proteinExistence type="predicted"/>
<name>A0A841RHL4_9BACI</name>
<protein>
    <submittedName>
        <fullName evidence="1">Bacillithiol system protein YtxJ</fullName>
    </submittedName>
</protein>
<keyword evidence="2" id="KW-1185">Reference proteome</keyword>
<dbReference type="NCBIfam" id="TIGR04019">
    <property type="entry name" value="B_thiol_YtxJ"/>
    <property type="match status" value="1"/>
</dbReference>
<dbReference type="Proteomes" id="UP000572212">
    <property type="component" value="Unassembled WGS sequence"/>
</dbReference>
<evidence type="ECO:0000313" key="2">
    <source>
        <dbReference type="Proteomes" id="UP000572212"/>
    </source>
</evidence>
<dbReference type="EMBL" id="JACHON010000015">
    <property type="protein sequence ID" value="MBB6513670.1"/>
    <property type="molecule type" value="Genomic_DNA"/>
</dbReference>
<comment type="caution">
    <text evidence="1">The sequence shown here is derived from an EMBL/GenBank/DDBJ whole genome shotgun (WGS) entry which is preliminary data.</text>
</comment>
<dbReference type="RefSeq" id="WP_221437308.1">
    <property type="nucleotide sequence ID" value="NZ_BAAACU010000013.1"/>
</dbReference>
<gene>
    <name evidence="1" type="ORF">GGQ92_002484</name>
</gene>
<accession>A0A841RHL4</accession>
<dbReference type="Pfam" id="PF11009">
    <property type="entry name" value="BrxC"/>
    <property type="match status" value="1"/>
</dbReference>
<sequence>MKINDVYTKEEFNEMTEVQNKYFLLKHSLTCPISANANEVYERFQSEANYPLYRLYVQKSQELSKHIEEEQSVKHESPQLLVFENGRAVANVSHYDITERFLQQHNRFRAPE</sequence>
<evidence type="ECO:0000313" key="1">
    <source>
        <dbReference type="EMBL" id="MBB6513670.1"/>
    </source>
</evidence>
<organism evidence="1 2">
    <name type="scientific">Gracilibacillus halotolerans</name>
    <dbReference type="NCBI Taxonomy" id="74386"/>
    <lineage>
        <taxon>Bacteria</taxon>
        <taxon>Bacillati</taxon>
        <taxon>Bacillota</taxon>
        <taxon>Bacilli</taxon>
        <taxon>Bacillales</taxon>
        <taxon>Bacillaceae</taxon>
        <taxon>Gracilibacillus</taxon>
    </lineage>
</organism>